<organism evidence="2">
    <name type="scientific">Oryza brachyantha</name>
    <name type="common">malo sina</name>
    <dbReference type="NCBI Taxonomy" id="4533"/>
    <lineage>
        <taxon>Eukaryota</taxon>
        <taxon>Viridiplantae</taxon>
        <taxon>Streptophyta</taxon>
        <taxon>Embryophyta</taxon>
        <taxon>Tracheophyta</taxon>
        <taxon>Spermatophyta</taxon>
        <taxon>Magnoliopsida</taxon>
        <taxon>Liliopsida</taxon>
        <taxon>Poales</taxon>
        <taxon>Poaceae</taxon>
        <taxon>BOP clade</taxon>
        <taxon>Oryzoideae</taxon>
        <taxon>Oryzeae</taxon>
        <taxon>Oryzinae</taxon>
        <taxon>Oryza</taxon>
    </lineage>
</organism>
<dbReference type="Gramene" id="OB12G26190.1">
    <property type="protein sequence ID" value="OB12G26190.1"/>
    <property type="gene ID" value="OB12G26190"/>
</dbReference>
<dbReference type="AlphaFoldDB" id="J3NF61"/>
<keyword evidence="1" id="KW-0472">Membrane</keyword>
<protein>
    <submittedName>
        <fullName evidence="2">Uncharacterized protein</fullName>
    </submittedName>
</protein>
<feature type="transmembrane region" description="Helical" evidence="1">
    <location>
        <begin position="6"/>
        <end position="23"/>
    </location>
</feature>
<keyword evidence="1" id="KW-1133">Transmembrane helix</keyword>
<sequence length="54" mass="5840">GKERSIGSLSAVLLSCWSLFLVAHGWSSSAIAMLTIAILPTIRAPLIIYHYVLV</sequence>
<proteinExistence type="predicted"/>
<keyword evidence="3" id="KW-1185">Reference proteome</keyword>
<feature type="transmembrane region" description="Helical" evidence="1">
    <location>
        <begin position="30"/>
        <end position="52"/>
    </location>
</feature>
<evidence type="ECO:0000256" key="1">
    <source>
        <dbReference type="SAM" id="Phobius"/>
    </source>
</evidence>
<dbReference type="HOGENOM" id="CLU_3056634_0_0_1"/>
<reference evidence="2" key="1">
    <citation type="journal article" date="2013" name="Nat. Commun.">
        <title>Whole-genome sequencing of Oryza brachyantha reveals mechanisms underlying Oryza genome evolution.</title>
        <authorList>
            <person name="Chen J."/>
            <person name="Huang Q."/>
            <person name="Gao D."/>
            <person name="Wang J."/>
            <person name="Lang Y."/>
            <person name="Liu T."/>
            <person name="Li B."/>
            <person name="Bai Z."/>
            <person name="Luis Goicoechea J."/>
            <person name="Liang C."/>
            <person name="Chen C."/>
            <person name="Zhang W."/>
            <person name="Sun S."/>
            <person name="Liao Y."/>
            <person name="Zhang X."/>
            <person name="Yang L."/>
            <person name="Song C."/>
            <person name="Wang M."/>
            <person name="Shi J."/>
            <person name="Liu G."/>
            <person name="Liu J."/>
            <person name="Zhou H."/>
            <person name="Zhou W."/>
            <person name="Yu Q."/>
            <person name="An N."/>
            <person name="Chen Y."/>
            <person name="Cai Q."/>
            <person name="Wang B."/>
            <person name="Liu B."/>
            <person name="Min J."/>
            <person name="Huang Y."/>
            <person name="Wu H."/>
            <person name="Li Z."/>
            <person name="Zhang Y."/>
            <person name="Yin Y."/>
            <person name="Song W."/>
            <person name="Jiang J."/>
            <person name="Jackson S.A."/>
            <person name="Wing R.A."/>
            <person name="Wang J."/>
            <person name="Chen M."/>
        </authorList>
    </citation>
    <scope>NUCLEOTIDE SEQUENCE [LARGE SCALE GENOMIC DNA]</scope>
    <source>
        <strain evidence="2">cv. IRGC 101232</strain>
    </source>
</reference>
<reference evidence="2" key="2">
    <citation type="submission" date="2013-04" db="UniProtKB">
        <authorList>
            <consortium name="EnsemblPlants"/>
        </authorList>
    </citation>
    <scope>IDENTIFICATION</scope>
</reference>
<accession>J3NF61</accession>
<name>J3NF61_ORYBR</name>
<dbReference type="EnsemblPlants" id="OB12G26190.1">
    <property type="protein sequence ID" value="OB12G26190.1"/>
    <property type="gene ID" value="OB12G26190"/>
</dbReference>
<dbReference type="Proteomes" id="UP000006038">
    <property type="component" value="Chromosome 12"/>
</dbReference>
<evidence type="ECO:0000313" key="2">
    <source>
        <dbReference type="EnsemblPlants" id="OB12G26190.1"/>
    </source>
</evidence>
<evidence type="ECO:0000313" key="3">
    <source>
        <dbReference type="Proteomes" id="UP000006038"/>
    </source>
</evidence>
<keyword evidence="1" id="KW-0812">Transmembrane</keyword>